<gene>
    <name evidence="9" type="ORF">AB0A76_24700</name>
</gene>
<dbReference type="InterPro" id="IPR036388">
    <property type="entry name" value="WH-like_DNA-bd_sf"/>
</dbReference>
<reference evidence="9 10" key="1">
    <citation type="submission" date="2024-06" db="EMBL/GenBank/DDBJ databases">
        <title>The Natural Products Discovery Center: Release of the First 8490 Sequenced Strains for Exploring Actinobacteria Biosynthetic Diversity.</title>
        <authorList>
            <person name="Kalkreuter E."/>
            <person name="Kautsar S.A."/>
            <person name="Yang D."/>
            <person name="Bader C.D."/>
            <person name="Teijaro C.N."/>
            <person name="Fluegel L."/>
            <person name="Davis C.M."/>
            <person name="Simpson J.R."/>
            <person name="Lauterbach L."/>
            <person name="Steele A.D."/>
            <person name="Gui C."/>
            <person name="Meng S."/>
            <person name="Li G."/>
            <person name="Viehrig K."/>
            <person name="Ye F."/>
            <person name="Su P."/>
            <person name="Kiefer A.F."/>
            <person name="Nichols A."/>
            <person name="Cepeda A.J."/>
            <person name="Yan W."/>
            <person name="Fan B."/>
            <person name="Jiang Y."/>
            <person name="Adhikari A."/>
            <person name="Zheng C.-J."/>
            <person name="Schuster L."/>
            <person name="Cowan T.M."/>
            <person name="Smanski M.J."/>
            <person name="Chevrette M.G."/>
            <person name="De Carvalho L.P.S."/>
            <person name="Shen B."/>
        </authorList>
    </citation>
    <scope>NUCLEOTIDE SEQUENCE [LARGE SCALE GENOMIC DNA]</scope>
    <source>
        <strain evidence="9 10">NPDC045705</strain>
    </source>
</reference>
<dbReference type="SUPFAM" id="SSF48452">
    <property type="entry name" value="TPR-like"/>
    <property type="match status" value="1"/>
</dbReference>
<dbReference type="InterPro" id="IPR016032">
    <property type="entry name" value="Sig_transdc_resp-reg_C-effctor"/>
</dbReference>
<sequence length="710" mass="75603">MTADGEPVPLGGTKQRATLGYLLLRTNRVVAASELVQALWDSDDAPVTARKILHNAIWGLRSMLASLPAPVLGNPPALVTRTPGYVLRVDPDHLDLSVFQRRVSEGRAALAADAPETAAQLLREGLDLWRGPVLADLAESGFAWPEIEATRRTRLDALEDLFDAELACGRHHSVIGDLTTLVDTEPLRERACGQLMIALYRCGRQADALNVYDRARSALVDNLGLEPGHGLRMLQRSILTHDAALTQEVGWPVIRRSSATLAPAPSETPQPAPVHAGPQDEPRPAPAPARTGGAPTTVTQRIAVTAVLVNVRHNGLDDAAPGEINSTLCSAEDVVGQVVERFGGTVTASIGSVSLALFGVHGPRHDDPERAVRAALTLRERFADDQEPSLRAAVTTGQALIRLRSGADGASPLTAVGSVLDDGRTLLTRVPEGEVWMSGATRRATGTAVVARPAGDIPDAWQAVSLARQETGGVPDRAYELGVLNGLLDWARNRSVPHLVTVLGAPGVGKSHLLREFGYSIARQPETTGRILVARGPTAQDGPETMPGQILAEYSGILPGDPARVVREKLTAALWRLPVTEERRGRLRRTLLPLLPGMPAPQQVRMPEVLAVWSEFLAVAAALEPLVVVLDDVHRADDALLDRLEQLADGAGSVPLIVVATARPELLERRPGWGGGRRRVSTLTLLPPPNHPPAAVPAARKVALASPVGV</sequence>
<dbReference type="SMART" id="SM00862">
    <property type="entry name" value="Trans_reg_C"/>
    <property type="match status" value="1"/>
</dbReference>
<evidence type="ECO:0000256" key="4">
    <source>
        <dbReference type="ARBA" id="ARBA00023125"/>
    </source>
</evidence>
<dbReference type="SMART" id="SM01043">
    <property type="entry name" value="BTAD"/>
    <property type="match status" value="1"/>
</dbReference>
<dbReference type="PROSITE" id="PS51755">
    <property type="entry name" value="OMPR_PHOB"/>
    <property type="match status" value="1"/>
</dbReference>
<dbReference type="SUPFAM" id="SSF52540">
    <property type="entry name" value="P-loop containing nucleoside triphosphate hydrolases"/>
    <property type="match status" value="1"/>
</dbReference>
<proteinExistence type="inferred from homology"/>
<dbReference type="SUPFAM" id="SSF55073">
    <property type="entry name" value="Nucleotide cyclase"/>
    <property type="match status" value="1"/>
</dbReference>
<keyword evidence="10" id="KW-1185">Reference proteome</keyword>
<keyword evidence="2" id="KW-0902">Two-component regulatory system</keyword>
<dbReference type="Pfam" id="PF13191">
    <property type="entry name" value="AAA_16"/>
    <property type="match status" value="1"/>
</dbReference>
<dbReference type="InterPro" id="IPR027417">
    <property type="entry name" value="P-loop_NTPase"/>
</dbReference>
<dbReference type="SUPFAM" id="SSF46894">
    <property type="entry name" value="C-terminal effector domain of the bipartite response regulators"/>
    <property type="match status" value="1"/>
</dbReference>
<dbReference type="Gene3D" id="3.30.70.1230">
    <property type="entry name" value="Nucleotide cyclase"/>
    <property type="match status" value="1"/>
</dbReference>
<keyword evidence="4 6" id="KW-0238">DNA-binding</keyword>
<accession>A0ABV3D1L8</accession>
<keyword evidence="3" id="KW-0805">Transcription regulation</keyword>
<dbReference type="SMART" id="SM00382">
    <property type="entry name" value="AAA"/>
    <property type="match status" value="1"/>
</dbReference>
<dbReference type="PANTHER" id="PTHR35807:SF1">
    <property type="entry name" value="TRANSCRIPTIONAL REGULATOR REDD"/>
    <property type="match status" value="1"/>
</dbReference>
<organism evidence="9 10">
    <name type="scientific">Streptomyces exfoliatus</name>
    <name type="common">Streptomyces hydrogenans</name>
    <dbReference type="NCBI Taxonomy" id="1905"/>
    <lineage>
        <taxon>Bacteria</taxon>
        <taxon>Bacillati</taxon>
        <taxon>Actinomycetota</taxon>
        <taxon>Actinomycetes</taxon>
        <taxon>Kitasatosporales</taxon>
        <taxon>Streptomycetaceae</taxon>
        <taxon>Streptomyces</taxon>
    </lineage>
</organism>
<feature type="DNA-binding region" description="OmpR/PhoB-type" evidence="6">
    <location>
        <begin position="1"/>
        <end position="89"/>
    </location>
</feature>
<evidence type="ECO:0000256" key="2">
    <source>
        <dbReference type="ARBA" id="ARBA00023012"/>
    </source>
</evidence>
<evidence type="ECO:0000256" key="7">
    <source>
        <dbReference type="SAM" id="MobiDB-lite"/>
    </source>
</evidence>
<dbReference type="InterPro" id="IPR005158">
    <property type="entry name" value="BTAD"/>
</dbReference>
<evidence type="ECO:0000256" key="5">
    <source>
        <dbReference type="ARBA" id="ARBA00023163"/>
    </source>
</evidence>
<evidence type="ECO:0000256" key="1">
    <source>
        <dbReference type="ARBA" id="ARBA00005820"/>
    </source>
</evidence>
<dbReference type="Gene3D" id="1.25.40.10">
    <property type="entry name" value="Tetratricopeptide repeat domain"/>
    <property type="match status" value="1"/>
</dbReference>
<protein>
    <submittedName>
        <fullName evidence="9">BTAD domain-containing putative transcriptional regulator</fullName>
    </submittedName>
</protein>
<evidence type="ECO:0000313" key="10">
    <source>
        <dbReference type="Proteomes" id="UP001551210"/>
    </source>
</evidence>
<dbReference type="InterPro" id="IPR041664">
    <property type="entry name" value="AAA_16"/>
</dbReference>
<dbReference type="InterPro" id="IPR011990">
    <property type="entry name" value="TPR-like_helical_dom_sf"/>
</dbReference>
<dbReference type="Pfam" id="PF03704">
    <property type="entry name" value="BTAD"/>
    <property type="match status" value="1"/>
</dbReference>
<feature type="domain" description="OmpR/PhoB-type" evidence="8">
    <location>
        <begin position="1"/>
        <end position="89"/>
    </location>
</feature>
<dbReference type="Gene3D" id="1.10.10.10">
    <property type="entry name" value="Winged helix-like DNA-binding domain superfamily/Winged helix DNA-binding domain"/>
    <property type="match status" value="1"/>
</dbReference>
<dbReference type="Proteomes" id="UP001551210">
    <property type="component" value="Unassembled WGS sequence"/>
</dbReference>
<dbReference type="EMBL" id="JBEZAM010000041">
    <property type="protein sequence ID" value="MEU7296368.1"/>
    <property type="molecule type" value="Genomic_DNA"/>
</dbReference>
<evidence type="ECO:0000256" key="6">
    <source>
        <dbReference type="PROSITE-ProRule" id="PRU01091"/>
    </source>
</evidence>
<feature type="region of interest" description="Disordered" evidence="7">
    <location>
        <begin position="261"/>
        <end position="295"/>
    </location>
</feature>
<comment type="similarity">
    <text evidence="1">Belongs to the AfsR/DnrI/RedD regulatory family.</text>
</comment>
<dbReference type="CDD" id="cd15831">
    <property type="entry name" value="BTAD"/>
    <property type="match status" value="1"/>
</dbReference>
<dbReference type="InterPro" id="IPR029787">
    <property type="entry name" value="Nucleotide_cyclase"/>
</dbReference>
<name>A0ABV3D1L8_STREX</name>
<dbReference type="InterPro" id="IPR003593">
    <property type="entry name" value="AAA+_ATPase"/>
</dbReference>
<dbReference type="PANTHER" id="PTHR35807">
    <property type="entry name" value="TRANSCRIPTIONAL REGULATOR REDD-RELATED"/>
    <property type="match status" value="1"/>
</dbReference>
<evidence type="ECO:0000256" key="3">
    <source>
        <dbReference type="ARBA" id="ARBA00023015"/>
    </source>
</evidence>
<keyword evidence="5" id="KW-0804">Transcription</keyword>
<comment type="caution">
    <text evidence="9">The sequence shown here is derived from an EMBL/GenBank/DDBJ whole genome shotgun (WGS) entry which is preliminary data.</text>
</comment>
<evidence type="ECO:0000313" key="9">
    <source>
        <dbReference type="EMBL" id="MEU7296368.1"/>
    </source>
</evidence>
<evidence type="ECO:0000259" key="8">
    <source>
        <dbReference type="PROSITE" id="PS51755"/>
    </source>
</evidence>
<dbReference type="InterPro" id="IPR051677">
    <property type="entry name" value="AfsR-DnrI-RedD_regulator"/>
</dbReference>
<dbReference type="InterPro" id="IPR001867">
    <property type="entry name" value="OmpR/PhoB-type_DNA-bd"/>
</dbReference>
<dbReference type="RefSeq" id="WP_359212208.1">
    <property type="nucleotide sequence ID" value="NZ_JBEZAM010000041.1"/>
</dbReference>